<accession>A0AAD7I7C7</accession>
<name>A0AAD7I7C7_9AGAR</name>
<organism evidence="2 3">
    <name type="scientific">Mycena maculata</name>
    <dbReference type="NCBI Taxonomy" id="230809"/>
    <lineage>
        <taxon>Eukaryota</taxon>
        <taxon>Fungi</taxon>
        <taxon>Dikarya</taxon>
        <taxon>Basidiomycota</taxon>
        <taxon>Agaricomycotina</taxon>
        <taxon>Agaricomycetes</taxon>
        <taxon>Agaricomycetidae</taxon>
        <taxon>Agaricales</taxon>
        <taxon>Marasmiineae</taxon>
        <taxon>Mycenaceae</taxon>
        <taxon>Mycena</taxon>
    </lineage>
</organism>
<feature type="region of interest" description="Disordered" evidence="1">
    <location>
        <begin position="44"/>
        <end position="119"/>
    </location>
</feature>
<dbReference type="AlphaFoldDB" id="A0AAD7I7C7"/>
<reference evidence="2" key="1">
    <citation type="submission" date="2023-03" db="EMBL/GenBank/DDBJ databases">
        <title>Massive genome expansion in bonnet fungi (Mycena s.s.) driven by repeated elements and novel gene families across ecological guilds.</title>
        <authorList>
            <consortium name="Lawrence Berkeley National Laboratory"/>
            <person name="Harder C.B."/>
            <person name="Miyauchi S."/>
            <person name="Viragh M."/>
            <person name="Kuo A."/>
            <person name="Thoen E."/>
            <person name="Andreopoulos B."/>
            <person name="Lu D."/>
            <person name="Skrede I."/>
            <person name="Drula E."/>
            <person name="Henrissat B."/>
            <person name="Morin E."/>
            <person name="Kohler A."/>
            <person name="Barry K."/>
            <person name="LaButti K."/>
            <person name="Morin E."/>
            <person name="Salamov A."/>
            <person name="Lipzen A."/>
            <person name="Mereny Z."/>
            <person name="Hegedus B."/>
            <person name="Baldrian P."/>
            <person name="Stursova M."/>
            <person name="Weitz H."/>
            <person name="Taylor A."/>
            <person name="Grigoriev I.V."/>
            <person name="Nagy L.G."/>
            <person name="Martin F."/>
            <person name="Kauserud H."/>
        </authorList>
    </citation>
    <scope>NUCLEOTIDE SEQUENCE</scope>
    <source>
        <strain evidence="2">CBHHK188m</strain>
    </source>
</reference>
<keyword evidence="3" id="KW-1185">Reference proteome</keyword>
<evidence type="ECO:0000313" key="3">
    <source>
        <dbReference type="Proteomes" id="UP001215280"/>
    </source>
</evidence>
<comment type="caution">
    <text evidence="2">The sequence shown here is derived from an EMBL/GenBank/DDBJ whole genome shotgun (WGS) entry which is preliminary data.</text>
</comment>
<dbReference type="Proteomes" id="UP001215280">
    <property type="component" value="Unassembled WGS sequence"/>
</dbReference>
<evidence type="ECO:0000313" key="2">
    <source>
        <dbReference type="EMBL" id="KAJ7736037.1"/>
    </source>
</evidence>
<evidence type="ECO:0000256" key="1">
    <source>
        <dbReference type="SAM" id="MobiDB-lite"/>
    </source>
</evidence>
<sequence length="119" mass="12857">MVRPFVSAVVVVPMVYSSEVEDGYPGDGINLPFVILVHPAASTDSTNKFSEDSEDSSASSHDKDDYPSISYGPVPHLRGGQTSEDDSSNPSSVFEPNAPKHKWKATQIQSGSSGAWDRW</sequence>
<protein>
    <submittedName>
        <fullName evidence="2">Uncharacterized protein</fullName>
    </submittedName>
</protein>
<gene>
    <name evidence="2" type="ORF">DFH07DRAFT_779825</name>
</gene>
<dbReference type="EMBL" id="JARJLG010000151">
    <property type="protein sequence ID" value="KAJ7736037.1"/>
    <property type="molecule type" value="Genomic_DNA"/>
</dbReference>
<proteinExistence type="predicted"/>